<evidence type="ECO:0000256" key="9">
    <source>
        <dbReference type="SAM" id="MobiDB-lite"/>
    </source>
</evidence>
<sequence>MTDITTEPCFRSALLWGISTGVGIGLHRFRVTRKVQTACDFALYSFVGVAGVSWIVCRSAKAATQKQQQRILDAMNVAEEKRPSAQYFRSEVVPPPQSSPDTPSSSS</sequence>
<accession>A0A6A5AQZ2</accession>
<dbReference type="GO" id="GO:0033617">
    <property type="term" value="P:mitochondrial respiratory chain complex IV assembly"/>
    <property type="evidence" value="ECO:0007669"/>
    <property type="project" value="InterPro"/>
</dbReference>
<evidence type="ECO:0000256" key="6">
    <source>
        <dbReference type="ARBA" id="ARBA00022989"/>
    </source>
</evidence>
<evidence type="ECO:0000256" key="10">
    <source>
        <dbReference type="SAM" id="Phobius"/>
    </source>
</evidence>
<evidence type="ECO:0000256" key="3">
    <source>
        <dbReference type="ARBA" id="ARBA00017689"/>
    </source>
</evidence>
<protein>
    <recommendedName>
        <fullName evidence="3">Cytochrome c oxidase assembly protein COX20, mitochondrial</fullName>
    </recommendedName>
</protein>
<dbReference type="Pfam" id="PF12597">
    <property type="entry name" value="Cox20"/>
    <property type="match status" value="1"/>
</dbReference>
<comment type="similarity">
    <text evidence="2">Belongs to the COX20 family.</text>
</comment>
<dbReference type="InterPro" id="IPR022533">
    <property type="entry name" value="Cox20"/>
</dbReference>
<keyword evidence="8 10" id="KW-0472">Membrane</keyword>
<feature type="transmembrane region" description="Helical" evidence="10">
    <location>
        <begin position="41"/>
        <end position="60"/>
    </location>
</feature>
<organism evidence="11 12">
    <name type="scientific">Aphanomyces astaci</name>
    <name type="common">Crayfish plague agent</name>
    <dbReference type="NCBI Taxonomy" id="112090"/>
    <lineage>
        <taxon>Eukaryota</taxon>
        <taxon>Sar</taxon>
        <taxon>Stramenopiles</taxon>
        <taxon>Oomycota</taxon>
        <taxon>Saprolegniomycetes</taxon>
        <taxon>Saprolegniales</taxon>
        <taxon>Verrucalvaceae</taxon>
        <taxon>Aphanomyces</taxon>
    </lineage>
</organism>
<dbReference type="PRINTS" id="PR02049">
    <property type="entry name" value="PROTEINF36A"/>
</dbReference>
<feature type="region of interest" description="Disordered" evidence="9">
    <location>
        <begin position="86"/>
        <end position="107"/>
    </location>
</feature>
<dbReference type="GO" id="GO:0005743">
    <property type="term" value="C:mitochondrial inner membrane"/>
    <property type="evidence" value="ECO:0007669"/>
    <property type="project" value="UniProtKB-SubCell"/>
</dbReference>
<keyword evidence="4 10" id="KW-0812">Transmembrane</keyword>
<dbReference type="VEuPathDB" id="FungiDB:H257_05977"/>
<dbReference type="AlphaFoldDB" id="A0A6A5AQZ2"/>
<gene>
    <name evidence="11" type="ORF">AaE_004764</name>
</gene>
<evidence type="ECO:0000256" key="1">
    <source>
        <dbReference type="ARBA" id="ARBA00004273"/>
    </source>
</evidence>
<keyword evidence="6 10" id="KW-1133">Transmembrane helix</keyword>
<evidence type="ECO:0000256" key="7">
    <source>
        <dbReference type="ARBA" id="ARBA00023128"/>
    </source>
</evidence>
<name>A0A6A5AQZ2_APHAT</name>
<keyword evidence="7" id="KW-0496">Mitochondrion</keyword>
<dbReference type="Proteomes" id="UP000469452">
    <property type="component" value="Unassembled WGS sequence"/>
</dbReference>
<evidence type="ECO:0000256" key="8">
    <source>
        <dbReference type="ARBA" id="ARBA00023136"/>
    </source>
</evidence>
<dbReference type="PANTHER" id="PTHR31586">
    <property type="entry name" value="CYTOCHROME C OXIDASE PROTEIN 20"/>
    <property type="match status" value="1"/>
</dbReference>
<feature type="transmembrane region" description="Helical" evidence="10">
    <location>
        <begin position="12"/>
        <end position="29"/>
    </location>
</feature>
<dbReference type="PANTHER" id="PTHR31586:SF1">
    <property type="entry name" value="CYTOCHROME C OXIDASE ASSEMBLY PROTEIN COX20, MITOCHONDRIAL"/>
    <property type="match status" value="1"/>
</dbReference>
<evidence type="ECO:0000256" key="2">
    <source>
        <dbReference type="ARBA" id="ARBA00009575"/>
    </source>
</evidence>
<dbReference type="EMBL" id="VJMI01010337">
    <property type="protein sequence ID" value="KAF0756093.1"/>
    <property type="molecule type" value="Genomic_DNA"/>
</dbReference>
<comment type="subcellular location">
    <subcellularLocation>
        <location evidence="1">Mitochondrion inner membrane</location>
    </subcellularLocation>
</comment>
<proteinExistence type="inferred from homology"/>
<comment type="caution">
    <text evidence="11">The sequence shown here is derived from an EMBL/GenBank/DDBJ whole genome shotgun (WGS) entry which is preliminary data.</text>
</comment>
<evidence type="ECO:0000256" key="5">
    <source>
        <dbReference type="ARBA" id="ARBA00022792"/>
    </source>
</evidence>
<keyword evidence="5" id="KW-0999">Mitochondrion inner membrane</keyword>
<reference evidence="11 12" key="1">
    <citation type="submission" date="2019-06" db="EMBL/GenBank/DDBJ databases">
        <title>Genomics analysis of Aphanomyces spp. identifies a new class of oomycete effector associated with host adaptation.</title>
        <authorList>
            <person name="Gaulin E."/>
        </authorList>
    </citation>
    <scope>NUCLEOTIDE SEQUENCE [LARGE SCALE GENOMIC DNA]</scope>
    <source>
        <strain evidence="11 12">E</strain>
    </source>
</reference>
<evidence type="ECO:0000313" key="12">
    <source>
        <dbReference type="Proteomes" id="UP000469452"/>
    </source>
</evidence>
<evidence type="ECO:0000256" key="4">
    <source>
        <dbReference type="ARBA" id="ARBA00022692"/>
    </source>
</evidence>
<evidence type="ECO:0000313" key="11">
    <source>
        <dbReference type="EMBL" id="KAF0756093.1"/>
    </source>
</evidence>